<sequence>MQQNHLNIIRSLLAFRSLTLQIPKYHNAINASPSAQPQIFNRNLTQAITPKTKTDDQKSKKLKQKITLIAQNEAISITTLEEAQKLAKRRDLHLLRLQQPDVKTGRVMFKLVTSSEMLADETLGKGASKSADTQGLRKLKNIIKWLNKRHEVRILIQGSVNGADEGNAERIVKAIEMTIKEPQVIGKIVQKRQKGSYIKFNIIPLAAAAETEASTVKEL</sequence>
<gene>
    <name evidence="2" type="primary">LOC111597983</name>
</gene>
<dbReference type="RefSeq" id="XP_023168728.1">
    <property type="nucleotide sequence ID" value="XM_023312960.2"/>
</dbReference>
<protein>
    <submittedName>
        <fullName evidence="2">Uncharacterized protein LOC111597983 isoform X2</fullName>
    </submittedName>
</protein>
<accession>A0A6J1LMR1</accession>
<proteinExistence type="predicted"/>
<dbReference type="CTD" id="36335"/>
<reference evidence="2" key="1">
    <citation type="submission" date="2025-08" db="UniProtKB">
        <authorList>
            <consortium name="RefSeq"/>
        </authorList>
    </citation>
    <scope>IDENTIFICATION</scope>
    <source>
        <strain evidence="2">15085-1641.00</strain>
        <tissue evidence="2">Whole body</tissue>
    </source>
</reference>
<organism evidence="1 2">
    <name type="scientific">Drosophila hydei</name>
    <name type="common">Fruit fly</name>
    <dbReference type="NCBI Taxonomy" id="7224"/>
    <lineage>
        <taxon>Eukaryota</taxon>
        <taxon>Metazoa</taxon>
        <taxon>Ecdysozoa</taxon>
        <taxon>Arthropoda</taxon>
        <taxon>Hexapoda</taxon>
        <taxon>Insecta</taxon>
        <taxon>Pterygota</taxon>
        <taxon>Neoptera</taxon>
        <taxon>Endopterygota</taxon>
        <taxon>Diptera</taxon>
        <taxon>Brachycera</taxon>
        <taxon>Muscomorpha</taxon>
        <taxon>Ephydroidea</taxon>
        <taxon>Drosophilidae</taxon>
        <taxon>Drosophila</taxon>
    </lineage>
</organism>
<evidence type="ECO:0000313" key="1">
    <source>
        <dbReference type="Proteomes" id="UP000504633"/>
    </source>
</evidence>
<keyword evidence="1" id="KW-1185">Reference proteome</keyword>
<evidence type="ECO:0000313" key="2">
    <source>
        <dbReference type="RefSeq" id="XP_023168728.1"/>
    </source>
</evidence>
<name>A0A6J1LMR1_DROHY</name>
<dbReference type="GeneID" id="111597983"/>
<dbReference type="AlphaFoldDB" id="A0A6J1LMR1"/>
<dbReference type="Proteomes" id="UP000504633">
    <property type="component" value="Unplaced"/>
</dbReference>
<dbReference type="OrthoDB" id="21573at2759"/>